<keyword evidence="6 9" id="KW-0472">Membrane</keyword>
<keyword evidence="2" id="KW-0716">Sensory transduction</keyword>
<keyword evidence="3 9" id="KW-0812">Transmembrane</keyword>
<dbReference type="Pfam" id="PF02949">
    <property type="entry name" value="7tm_6"/>
    <property type="match status" value="1"/>
</dbReference>
<dbReference type="EMBL" id="MK821039">
    <property type="protein sequence ID" value="QIJ45826.1"/>
    <property type="molecule type" value="mRNA"/>
</dbReference>
<evidence type="ECO:0000256" key="6">
    <source>
        <dbReference type="ARBA" id="ARBA00023136"/>
    </source>
</evidence>
<dbReference type="GO" id="GO:0005549">
    <property type="term" value="F:odorant binding"/>
    <property type="evidence" value="ECO:0007669"/>
    <property type="project" value="InterPro"/>
</dbReference>
<evidence type="ECO:0000256" key="3">
    <source>
        <dbReference type="ARBA" id="ARBA00022692"/>
    </source>
</evidence>
<organism evidence="10">
    <name type="scientific">Glyphodes pyloalis</name>
    <name type="common">Lesser mulberry snout moth</name>
    <dbReference type="NCBI Taxonomy" id="1242752"/>
    <lineage>
        <taxon>Eukaryota</taxon>
        <taxon>Metazoa</taxon>
        <taxon>Ecdysozoa</taxon>
        <taxon>Arthropoda</taxon>
        <taxon>Hexapoda</taxon>
        <taxon>Insecta</taxon>
        <taxon>Pterygota</taxon>
        <taxon>Neoptera</taxon>
        <taxon>Endopterygota</taxon>
        <taxon>Lepidoptera</taxon>
        <taxon>Glossata</taxon>
        <taxon>Ditrysia</taxon>
        <taxon>Pyraloidea</taxon>
        <taxon>Crambidae</taxon>
        <taxon>Spilomelinae</taxon>
        <taxon>Glyphodes</taxon>
    </lineage>
</organism>
<dbReference type="InterPro" id="IPR004117">
    <property type="entry name" value="7tm6_olfct_rcpt"/>
</dbReference>
<proteinExistence type="evidence at transcript level"/>
<feature type="transmembrane region" description="Helical" evidence="9">
    <location>
        <begin position="99"/>
        <end position="118"/>
    </location>
</feature>
<dbReference type="GO" id="GO:0004984">
    <property type="term" value="F:olfactory receptor activity"/>
    <property type="evidence" value="ECO:0007669"/>
    <property type="project" value="InterPro"/>
</dbReference>
<keyword evidence="4" id="KW-0552">Olfaction</keyword>
<feature type="transmembrane region" description="Helical" evidence="9">
    <location>
        <begin position="157"/>
        <end position="175"/>
    </location>
</feature>
<feature type="transmembrane region" description="Helical" evidence="9">
    <location>
        <begin position="224"/>
        <end position="248"/>
    </location>
</feature>
<evidence type="ECO:0000256" key="5">
    <source>
        <dbReference type="ARBA" id="ARBA00022989"/>
    </source>
</evidence>
<name>A0A6M3GXG0_GLYPY</name>
<gene>
    <name evidence="10" type="primary">OR1</name>
</gene>
<dbReference type="GO" id="GO:0016020">
    <property type="term" value="C:membrane"/>
    <property type="evidence" value="ECO:0007669"/>
    <property type="project" value="UniProtKB-SubCell"/>
</dbReference>
<sequence length="330" mass="39213">MRKKNTSLNSHNITAKDTYQTKTKMHFSKDHPMSLKHIVTLRKFLSTCGTWPTEFFNPKSRRKLLTALLILISCTNQSAELHYISKKIHVLPFFDLGDLYMTFFLSFLTVVRTILPYFHSYGVLIRDFIMEFHLMHFRSNGEHYELLFNKINKFSHVYTYLIVGNMILGPIFFNIPPFYNNLMNGAFTNNRVENYTLEFSVYFSYPWYDEEDHFILSTIINCYFSYNCSLFLCLIDLLMGLMVFQIIGHIKTLVQDLRSLPRPKNPNVMEVLCRKTNVHTNLLVYSYDTNENEFIRGKIIEFVQHHRIIVRLVRTSYLRQRMVADLYFVC</sequence>
<evidence type="ECO:0000256" key="8">
    <source>
        <dbReference type="ARBA" id="ARBA00023224"/>
    </source>
</evidence>
<evidence type="ECO:0000256" key="9">
    <source>
        <dbReference type="SAM" id="Phobius"/>
    </source>
</evidence>
<evidence type="ECO:0000313" key="10">
    <source>
        <dbReference type="EMBL" id="QIJ45826.1"/>
    </source>
</evidence>
<evidence type="ECO:0000256" key="4">
    <source>
        <dbReference type="ARBA" id="ARBA00022725"/>
    </source>
</evidence>
<keyword evidence="8" id="KW-0807">Transducer</keyword>
<feature type="transmembrane region" description="Helical" evidence="9">
    <location>
        <begin position="64"/>
        <end position="84"/>
    </location>
</feature>
<comment type="subcellular location">
    <subcellularLocation>
        <location evidence="1">Membrane</location>
        <topology evidence="1">Multi-pass membrane protein</topology>
    </subcellularLocation>
</comment>
<keyword evidence="7 10" id="KW-0675">Receptor</keyword>
<evidence type="ECO:0000256" key="1">
    <source>
        <dbReference type="ARBA" id="ARBA00004141"/>
    </source>
</evidence>
<evidence type="ECO:0000256" key="2">
    <source>
        <dbReference type="ARBA" id="ARBA00022606"/>
    </source>
</evidence>
<keyword evidence="5 9" id="KW-1133">Transmembrane helix</keyword>
<reference evidence="10" key="1">
    <citation type="submission" date="2019-04" db="EMBL/GenBank/DDBJ databases">
        <authorList>
            <person name="Sheng S."/>
        </authorList>
    </citation>
    <scope>NUCLEOTIDE SEQUENCE</scope>
</reference>
<protein>
    <submittedName>
        <fullName evidence="10">Olfactory receptor</fullName>
    </submittedName>
</protein>
<dbReference type="GO" id="GO:0007165">
    <property type="term" value="P:signal transduction"/>
    <property type="evidence" value="ECO:0007669"/>
    <property type="project" value="UniProtKB-KW"/>
</dbReference>
<accession>A0A6M3GXG0</accession>
<evidence type="ECO:0000256" key="7">
    <source>
        <dbReference type="ARBA" id="ARBA00023170"/>
    </source>
</evidence>
<dbReference type="AlphaFoldDB" id="A0A6M3GXG0"/>